<dbReference type="InterPro" id="IPR013106">
    <property type="entry name" value="Ig_V-set"/>
</dbReference>
<sequence>HLSAGGIQGQSVDQTSAPQIIHEGDSLFLECTYTISGSAYPFWYVLYPGQAPTMLLSDLTHDLTQKNHEGFTGTHDSKKRSYNMNKNQVEVSDSAMYFCAVSDTVNKTHSSPVT</sequence>
<keyword evidence="2" id="KW-1064">Adaptive immunity</keyword>
<dbReference type="InterPro" id="IPR013783">
    <property type="entry name" value="Ig-like_fold"/>
</dbReference>
<organism evidence="6 7">
    <name type="scientific">Staurois parvus</name>
    <dbReference type="NCBI Taxonomy" id="386267"/>
    <lineage>
        <taxon>Eukaryota</taxon>
        <taxon>Metazoa</taxon>
        <taxon>Chordata</taxon>
        <taxon>Craniata</taxon>
        <taxon>Vertebrata</taxon>
        <taxon>Euteleostomi</taxon>
        <taxon>Amphibia</taxon>
        <taxon>Batrachia</taxon>
        <taxon>Anura</taxon>
        <taxon>Neobatrachia</taxon>
        <taxon>Ranoidea</taxon>
        <taxon>Ranidae</taxon>
        <taxon>Staurois</taxon>
    </lineage>
</organism>
<evidence type="ECO:0000256" key="2">
    <source>
        <dbReference type="ARBA" id="ARBA00023130"/>
    </source>
</evidence>
<dbReference type="SUPFAM" id="SSF48726">
    <property type="entry name" value="Immunoglobulin"/>
    <property type="match status" value="1"/>
</dbReference>
<dbReference type="EMBL" id="CATNWA010014325">
    <property type="protein sequence ID" value="CAI9570509.1"/>
    <property type="molecule type" value="Genomic_DNA"/>
</dbReference>
<keyword evidence="4" id="KW-0393">Immunoglobulin domain</keyword>
<evidence type="ECO:0000256" key="4">
    <source>
        <dbReference type="ARBA" id="ARBA00023319"/>
    </source>
</evidence>
<evidence type="ECO:0000256" key="3">
    <source>
        <dbReference type="ARBA" id="ARBA00023170"/>
    </source>
</evidence>
<dbReference type="Gene3D" id="2.60.40.10">
    <property type="entry name" value="Immunoglobulins"/>
    <property type="match status" value="1"/>
</dbReference>
<feature type="domain" description="Immunoglobulin V-set" evidence="5">
    <location>
        <begin position="26"/>
        <end position="101"/>
    </location>
</feature>
<dbReference type="Pfam" id="PF07686">
    <property type="entry name" value="V-set"/>
    <property type="match status" value="1"/>
</dbReference>
<evidence type="ECO:0000259" key="5">
    <source>
        <dbReference type="SMART" id="SM00406"/>
    </source>
</evidence>
<evidence type="ECO:0000313" key="7">
    <source>
        <dbReference type="Proteomes" id="UP001162483"/>
    </source>
</evidence>
<dbReference type="InterPro" id="IPR051287">
    <property type="entry name" value="TCR_variable_region"/>
</dbReference>
<protein>
    <recommendedName>
        <fullName evidence="5">Immunoglobulin V-set domain-containing protein</fullName>
    </recommendedName>
</protein>
<dbReference type="Proteomes" id="UP001162483">
    <property type="component" value="Unassembled WGS sequence"/>
</dbReference>
<keyword evidence="3" id="KW-0675">Receptor</keyword>
<dbReference type="InterPro" id="IPR036179">
    <property type="entry name" value="Ig-like_dom_sf"/>
</dbReference>
<dbReference type="PANTHER" id="PTHR19367:SF18">
    <property type="entry name" value="T CELL RECEPTOR ALPHA VARIABLE 16"/>
    <property type="match status" value="1"/>
</dbReference>
<keyword evidence="1" id="KW-0732">Signal</keyword>
<dbReference type="PANTHER" id="PTHR19367">
    <property type="entry name" value="T-CELL RECEPTOR ALPHA CHAIN V REGION"/>
    <property type="match status" value="1"/>
</dbReference>
<dbReference type="SMART" id="SM00406">
    <property type="entry name" value="IGv"/>
    <property type="match status" value="1"/>
</dbReference>
<comment type="caution">
    <text evidence="6">The sequence shown here is derived from an EMBL/GenBank/DDBJ whole genome shotgun (WGS) entry which is preliminary data.</text>
</comment>
<accession>A0ABN9DD41</accession>
<feature type="non-terminal residue" evidence="6">
    <location>
        <position position="1"/>
    </location>
</feature>
<keyword evidence="7" id="KW-1185">Reference proteome</keyword>
<evidence type="ECO:0000256" key="1">
    <source>
        <dbReference type="ARBA" id="ARBA00022729"/>
    </source>
</evidence>
<proteinExistence type="predicted"/>
<evidence type="ECO:0000313" key="6">
    <source>
        <dbReference type="EMBL" id="CAI9570509.1"/>
    </source>
</evidence>
<gene>
    <name evidence="6" type="ORF">SPARVUS_LOCUS7105569</name>
</gene>
<reference evidence="6" key="1">
    <citation type="submission" date="2023-05" db="EMBL/GenBank/DDBJ databases">
        <authorList>
            <person name="Stuckert A."/>
        </authorList>
    </citation>
    <scope>NUCLEOTIDE SEQUENCE</scope>
</reference>
<name>A0ABN9DD41_9NEOB</name>
<keyword evidence="2" id="KW-0391">Immunity</keyword>